<evidence type="ECO:0000256" key="2">
    <source>
        <dbReference type="SAM" id="Phobius"/>
    </source>
</evidence>
<feature type="compositionally biased region" description="Basic and acidic residues" evidence="1">
    <location>
        <begin position="170"/>
        <end position="190"/>
    </location>
</feature>
<reference evidence="3 4" key="1">
    <citation type="submission" date="2020-08" db="EMBL/GenBank/DDBJ databases">
        <title>Genomic Encyclopedia of Type Strains, Phase IV (KMG-IV): sequencing the most valuable type-strain genomes for metagenomic binning, comparative biology and taxonomic classification.</title>
        <authorList>
            <person name="Goeker M."/>
        </authorList>
    </citation>
    <scope>NUCLEOTIDE SEQUENCE [LARGE SCALE GENOMIC DNA]</scope>
    <source>
        <strain evidence="3 4">DSM 26385</strain>
    </source>
</reference>
<feature type="compositionally biased region" description="Basic and acidic residues" evidence="1">
    <location>
        <begin position="146"/>
        <end position="155"/>
    </location>
</feature>
<feature type="region of interest" description="Disordered" evidence="1">
    <location>
        <begin position="212"/>
        <end position="233"/>
    </location>
</feature>
<protein>
    <submittedName>
        <fullName evidence="3">Uncharacterized protein</fullName>
    </submittedName>
</protein>
<feature type="region of interest" description="Disordered" evidence="1">
    <location>
        <begin position="447"/>
        <end position="541"/>
    </location>
</feature>
<comment type="caution">
    <text evidence="3">The sequence shown here is derived from an EMBL/GenBank/DDBJ whole genome shotgun (WGS) entry which is preliminary data.</text>
</comment>
<feature type="compositionally biased region" description="Low complexity" evidence="1">
    <location>
        <begin position="528"/>
        <end position="541"/>
    </location>
</feature>
<gene>
    <name evidence="3" type="ORF">GGQ66_000507</name>
</gene>
<feature type="region of interest" description="Disordered" evidence="1">
    <location>
        <begin position="120"/>
        <end position="200"/>
    </location>
</feature>
<feature type="compositionally biased region" description="Low complexity" evidence="1">
    <location>
        <begin position="511"/>
        <end position="521"/>
    </location>
</feature>
<feature type="compositionally biased region" description="Low complexity" evidence="1">
    <location>
        <begin position="218"/>
        <end position="233"/>
    </location>
</feature>
<evidence type="ECO:0000256" key="1">
    <source>
        <dbReference type="SAM" id="MobiDB-lite"/>
    </source>
</evidence>
<keyword evidence="4" id="KW-1185">Reference proteome</keyword>
<feature type="transmembrane region" description="Helical" evidence="2">
    <location>
        <begin position="410"/>
        <end position="431"/>
    </location>
</feature>
<evidence type="ECO:0000313" key="3">
    <source>
        <dbReference type="EMBL" id="MBB4101979.1"/>
    </source>
</evidence>
<dbReference type="RefSeq" id="WP_183789077.1">
    <property type="nucleotide sequence ID" value="NZ_JACIDU010000002.1"/>
</dbReference>
<dbReference type="Proteomes" id="UP000584824">
    <property type="component" value="Unassembled WGS sequence"/>
</dbReference>
<proteinExistence type="predicted"/>
<accession>A0A7W6P0R0</accession>
<keyword evidence="2" id="KW-1133">Transmembrane helix</keyword>
<name>A0A7W6P0R0_9HYPH</name>
<organism evidence="3 4">
    <name type="scientific">Allorhizobium borbori</name>
    <dbReference type="NCBI Taxonomy" id="485907"/>
    <lineage>
        <taxon>Bacteria</taxon>
        <taxon>Pseudomonadati</taxon>
        <taxon>Pseudomonadota</taxon>
        <taxon>Alphaproteobacteria</taxon>
        <taxon>Hyphomicrobiales</taxon>
        <taxon>Rhizobiaceae</taxon>
        <taxon>Rhizobium/Agrobacterium group</taxon>
        <taxon>Allorhizobium</taxon>
    </lineage>
</organism>
<dbReference type="AlphaFoldDB" id="A0A7W6P0R0"/>
<sequence length="728" mass="76781">MADFVAVIRRAVDGLANNTPEMRVKVYDKARSAVVRQLESMKPRPPEALFQRQLSKLEEAIIEVEAEHAEALPADDGITPVPVAEPEPVPAESAEEALVYQAPVPQEEPAAEVYPSEPVANEHAHAEPAADVDHEAATHDAAGYEEPARTSEPETAHSPYEEPAAYSDTVETREQVEAGYGDDRPVHEAEETAPEDYVEAAEPVAASDRVLEEPAPHESVALEPVAPEPVFEPVNHEPEIEPTFAPEEPLTAAAPELPHWPEVASSAPAETKPDDGGWDWPSHGQVELPAAPVSPAAQDTGRAADSIIDDFDAYLEGRVAQPVEPAASVPKAAPAAAANPDVNDAWRDFEALIGYDAGKAPEAATGAAPAAPVAEERPAAEKPAITEGEERLAGETAYPYRAVPKPRPNIAKIGLAGLAILLLAGGGYALWLNRDSLTNLFNGPSTPSGTPVVATGNGTSTPGNGVAKPVDPAHKIDDGATATKFTQRLTVDGKEVDEGPAAGGAGGAPTGEGQSVAQQNVAPPPQTQQPAGGQSGATATAPVASGEKMYLYEEMLGQSTPTAIEGGVTWEAREEKDDAGRPQAVIQGTITVPGRSLTALVTFKRNSDPSLPASHLVEIVFSLPPGFEGGAIESVQRISMKRTEQDRGNALIAVPARITDDFHMIALNDFPDARATNLELLKTRDWIDIPVTYRNGRRALITMEKGVTGTEAFNKAIAQWQQAEGAQQ</sequence>
<dbReference type="EMBL" id="JACIDU010000002">
    <property type="protein sequence ID" value="MBB4101979.1"/>
    <property type="molecule type" value="Genomic_DNA"/>
</dbReference>
<feature type="compositionally biased region" description="Low complexity" evidence="1">
    <location>
        <begin position="363"/>
        <end position="373"/>
    </location>
</feature>
<feature type="compositionally biased region" description="Basic and acidic residues" evidence="1">
    <location>
        <begin position="120"/>
        <end position="138"/>
    </location>
</feature>
<feature type="region of interest" description="Disordered" evidence="1">
    <location>
        <begin position="363"/>
        <end position="384"/>
    </location>
</feature>
<keyword evidence="2" id="KW-0472">Membrane</keyword>
<feature type="region of interest" description="Disordered" evidence="1">
    <location>
        <begin position="75"/>
        <end position="94"/>
    </location>
</feature>
<feature type="compositionally biased region" description="Gly residues" evidence="1">
    <location>
        <begin position="501"/>
        <end position="510"/>
    </location>
</feature>
<keyword evidence="2" id="KW-0812">Transmembrane</keyword>
<evidence type="ECO:0000313" key="4">
    <source>
        <dbReference type="Proteomes" id="UP000584824"/>
    </source>
</evidence>